<evidence type="ECO:0000313" key="3">
    <source>
        <dbReference type="EMBL" id="SDP38129.1"/>
    </source>
</evidence>
<feature type="transmembrane region" description="Helical" evidence="1">
    <location>
        <begin position="70"/>
        <end position="91"/>
    </location>
</feature>
<name>A0A1H0S9D8_9ACTN</name>
<feature type="transmembrane region" description="Helical" evidence="1">
    <location>
        <begin position="103"/>
        <end position="121"/>
    </location>
</feature>
<evidence type="ECO:0000256" key="1">
    <source>
        <dbReference type="SAM" id="Phobius"/>
    </source>
</evidence>
<dbReference type="InterPro" id="IPR050039">
    <property type="entry name" value="MAB_1171c-like"/>
</dbReference>
<keyword evidence="1" id="KW-1133">Transmembrane helix</keyword>
<accession>A0A1H0S9D8</accession>
<sequence>MTLAGQSPIQLAIIIAFVWFAYRLTRSPHSLALWAVVSCLAFRYFASGGIADLRGHFGGVLSSASVAKVVMNIALAASWCSLLLFFLLAATPHRAVRTAFREIAIMVAAMLTMTVMVAVTPNADEAFSSGAGGALPSDVSISVVAFYIVGSAYIAYVTWRAAIWAWSYAAESTQRTRLGLRIAAVALGTLGSVAAIRAGQILLIWGGGTLPEWATLVNLGVPLGTLLFVFGVCLAGAAARIERFRIWLRHRRALRELRPLWSVLHDLFPEDRLVPAHEQSRIDRFSPRRVHQQFWRAVVEIRDGLVQLSPHLSDLGYDPDTSLHQQSGLLNEAIRRQRSGTAPSTRDAVLVAAPSSTGAFDVEADVEQLVLLSRSLS</sequence>
<feature type="transmembrane region" description="Helical" evidence="1">
    <location>
        <begin position="219"/>
        <end position="241"/>
    </location>
</feature>
<keyword evidence="1" id="KW-0472">Membrane</keyword>
<gene>
    <name evidence="3" type="ORF">SAMN04487905_103437</name>
</gene>
<keyword evidence="1" id="KW-0812">Transmembrane</keyword>
<keyword evidence="4" id="KW-1185">Reference proteome</keyword>
<feature type="transmembrane region" description="Helical" evidence="1">
    <location>
        <begin position="141"/>
        <end position="166"/>
    </location>
</feature>
<proteinExistence type="predicted"/>
<feature type="transmembrane region" description="Helical" evidence="1">
    <location>
        <begin position="6"/>
        <end position="24"/>
    </location>
</feature>
<feature type="transmembrane region" description="Helical" evidence="1">
    <location>
        <begin position="178"/>
        <end position="199"/>
    </location>
</feature>
<dbReference type="OrthoDB" id="3675041at2"/>
<protein>
    <recommendedName>
        <fullName evidence="2">DUF6545 domain-containing protein</fullName>
    </recommendedName>
</protein>
<evidence type="ECO:0000259" key="2">
    <source>
        <dbReference type="Pfam" id="PF20182"/>
    </source>
</evidence>
<feature type="transmembrane region" description="Helical" evidence="1">
    <location>
        <begin position="31"/>
        <end position="50"/>
    </location>
</feature>
<reference evidence="4" key="1">
    <citation type="submission" date="2016-10" db="EMBL/GenBank/DDBJ databases">
        <authorList>
            <person name="Varghese N."/>
            <person name="Submissions S."/>
        </authorList>
    </citation>
    <scope>NUCLEOTIDE SEQUENCE [LARGE SCALE GENOMIC DNA]</scope>
    <source>
        <strain evidence="4">DSM 46732</strain>
    </source>
</reference>
<dbReference type="NCBIfam" id="NF042915">
    <property type="entry name" value="MAB_1171c_fam"/>
    <property type="match status" value="1"/>
</dbReference>
<feature type="domain" description="DUF6545" evidence="2">
    <location>
        <begin position="247"/>
        <end position="375"/>
    </location>
</feature>
<dbReference type="InterPro" id="IPR046675">
    <property type="entry name" value="DUF6545"/>
</dbReference>
<dbReference type="Proteomes" id="UP000199497">
    <property type="component" value="Unassembled WGS sequence"/>
</dbReference>
<dbReference type="AlphaFoldDB" id="A0A1H0S9D8"/>
<dbReference type="STRING" id="405564.SAMN04487905_103437"/>
<evidence type="ECO:0000313" key="4">
    <source>
        <dbReference type="Proteomes" id="UP000199497"/>
    </source>
</evidence>
<organism evidence="3 4">
    <name type="scientific">Actinopolyspora xinjiangensis</name>
    <dbReference type="NCBI Taxonomy" id="405564"/>
    <lineage>
        <taxon>Bacteria</taxon>
        <taxon>Bacillati</taxon>
        <taxon>Actinomycetota</taxon>
        <taxon>Actinomycetes</taxon>
        <taxon>Actinopolysporales</taxon>
        <taxon>Actinopolysporaceae</taxon>
        <taxon>Actinopolyspora</taxon>
    </lineage>
</organism>
<dbReference type="EMBL" id="FNJR01000003">
    <property type="protein sequence ID" value="SDP38129.1"/>
    <property type="molecule type" value="Genomic_DNA"/>
</dbReference>
<dbReference type="Pfam" id="PF20182">
    <property type="entry name" value="DUF6545"/>
    <property type="match status" value="1"/>
</dbReference>